<dbReference type="SUPFAM" id="SSF51735">
    <property type="entry name" value="NAD(P)-binding Rossmann-fold domains"/>
    <property type="match status" value="1"/>
</dbReference>
<evidence type="ECO:0000313" key="3">
    <source>
        <dbReference type="Proteomes" id="UP000765845"/>
    </source>
</evidence>
<accession>A0ABX1GCI0</accession>
<keyword evidence="3" id="KW-1185">Reference proteome</keyword>
<dbReference type="InterPro" id="IPR036291">
    <property type="entry name" value="NAD(P)-bd_dom_sf"/>
</dbReference>
<organism evidence="2 3">
    <name type="scientific">Spongiibacter thalassae</name>
    <dbReference type="NCBI Taxonomy" id="2721624"/>
    <lineage>
        <taxon>Bacteria</taxon>
        <taxon>Pseudomonadati</taxon>
        <taxon>Pseudomonadota</taxon>
        <taxon>Gammaproteobacteria</taxon>
        <taxon>Cellvibrionales</taxon>
        <taxon>Spongiibacteraceae</taxon>
        <taxon>Spongiibacter</taxon>
    </lineage>
</organism>
<dbReference type="InterPro" id="IPR002347">
    <property type="entry name" value="SDR_fam"/>
</dbReference>
<name>A0ABX1GCI0_9GAMM</name>
<dbReference type="InterPro" id="IPR020904">
    <property type="entry name" value="Sc_DH/Rdtase_CS"/>
</dbReference>
<gene>
    <name evidence="2" type="ORF">HCU74_01695</name>
</gene>
<evidence type="ECO:0000313" key="2">
    <source>
        <dbReference type="EMBL" id="NKI16122.1"/>
    </source>
</evidence>
<dbReference type="PRINTS" id="PR00081">
    <property type="entry name" value="GDHRDH"/>
</dbReference>
<dbReference type="PRINTS" id="PR00080">
    <property type="entry name" value="SDRFAMILY"/>
</dbReference>
<dbReference type="PANTHER" id="PTHR42879">
    <property type="entry name" value="3-OXOACYL-(ACYL-CARRIER-PROTEIN) REDUCTASE"/>
    <property type="match status" value="1"/>
</dbReference>
<dbReference type="EMBL" id="JAAWWK010000001">
    <property type="protein sequence ID" value="NKI16122.1"/>
    <property type="molecule type" value="Genomic_DNA"/>
</dbReference>
<protein>
    <submittedName>
        <fullName evidence="2">SDR family oxidoreductase</fullName>
    </submittedName>
</protein>
<dbReference type="PANTHER" id="PTHR42879:SF2">
    <property type="entry name" value="3-OXOACYL-[ACYL-CARRIER-PROTEIN] REDUCTASE FABG"/>
    <property type="match status" value="1"/>
</dbReference>
<dbReference type="InterPro" id="IPR050259">
    <property type="entry name" value="SDR"/>
</dbReference>
<dbReference type="Pfam" id="PF13561">
    <property type="entry name" value="adh_short_C2"/>
    <property type="match status" value="1"/>
</dbReference>
<dbReference type="Proteomes" id="UP000765845">
    <property type="component" value="Unassembled WGS sequence"/>
</dbReference>
<dbReference type="RefSeq" id="WP_168448658.1">
    <property type="nucleotide sequence ID" value="NZ_JAAWWK010000001.1"/>
</dbReference>
<dbReference type="PROSITE" id="PS00061">
    <property type="entry name" value="ADH_SHORT"/>
    <property type="match status" value="1"/>
</dbReference>
<comment type="caution">
    <text evidence="2">The sequence shown here is derived from an EMBL/GenBank/DDBJ whole genome shotgun (WGS) entry which is preliminary data.</text>
</comment>
<evidence type="ECO:0000256" key="1">
    <source>
        <dbReference type="ARBA" id="ARBA00006484"/>
    </source>
</evidence>
<sequence>MKGLTGKVAIVTGGGSGIGEAIVLRLAEEGCKVALFDINSDAAAAVAEKSRAAGAAGSVSPYVADITNLEAVEAAVEKVESELGPVWMLVNNAGWDQPAPFLSTGPELWQKIVNLNLFGPINLHAAVCKRMAERNEGRVVNVASDAGRVGTSNEAVYSACKGGTIAFSKSMARELARNNILVNAVCPGPTDTPAMAAVAGTGPEAEKWKQSMARGIPLRRMAQPEDYPGMIAFLGSDDAGYITGQAISISGGLTMS</sequence>
<dbReference type="Gene3D" id="3.40.50.720">
    <property type="entry name" value="NAD(P)-binding Rossmann-like Domain"/>
    <property type="match status" value="1"/>
</dbReference>
<comment type="similarity">
    <text evidence="1">Belongs to the short-chain dehydrogenases/reductases (SDR) family.</text>
</comment>
<reference evidence="2 3" key="1">
    <citation type="submission" date="2020-04" db="EMBL/GenBank/DDBJ databases">
        <authorList>
            <person name="Yoon J."/>
        </authorList>
    </citation>
    <scope>NUCLEOTIDE SEQUENCE [LARGE SCALE GENOMIC DNA]</scope>
    <source>
        <strain evidence="2 3">KMU-166</strain>
    </source>
</reference>
<proteinExistence type="inferred from homology"/>